<evidence type="ECO:0000313" key="3">
    <source>
        <dbReference type="Proteomes" id="UP000612893"/>
    </source>
</evidence>
<evidence type="ECO:0000256" key="1">
    <source>
        <dbReference type="SAM" id="MobiDB-lite"/>
    </source>
</evidence>
<dbReference type="EMBL" id="JAEKNR010000162">
    <property type="protein sequence ID" value="MBJ7599610.1"/>
    <property type="molecule type" value="Genomic_DNA"/>
</dbReference>
<organism evidence="2 3">
    <name type="scientific">Candidatus Nephthysia bennettiae</name>
    <dbReference type="NCBI Taxonomy" id="3127016"/>
    <lineage>
        <taxon>Bacteria</taxon>
        <taxon>Bacillati</taxon>
        <taxon>Candidatus Dormiibacterota</taxon>
        <taxon>Candidatus Dormibacteria</taxon>
        <taxon>Candidatus Dormibacterales</taxon>
        <taxon>Candidatus Dormibacteraceae</taxon>
        <taxon>Candidatus Nephthysia</taxon>
    </lineage>
</organism>
<keyword evidence="3" id="KW-1185">Reference proteome</keyword>
<reference evidence="2" key="1">
    <citation type="submission" date="2020-10" db="EMBL/GenBank/DDBJ databases">
        <title>Ca. Dormibacterota MAGs.</title>
        <authorList>
            <person name="Montgomery K."/>
        </authorList>
    </citation>
    <scope>NUCLEOTIDE SEQUENCE [LARGE SCALE GENOMIC DNA]</scope>
    <source>
        <strain evidence="2">SC8812_S17_10</strain>
    </source>
</reference>
<dbReference type="PANTHER" id="PTHR39335:SF1">
    <property type="entry name" value="BLL4220 PROTEIN"/>
    <property type="match status" value="1"/>
</dbReference>
<dbReference type="AlphaFoldDB" id="A0A934KCD8"/>
<proteinExistence type="predicted"/>
<evidence type="ECO:0000313" key="2">
    <source>
        <dbReference type="EMBL" id="MBJ7599610.1"/>
    </source>
</evidence>
<gene>
    <name evidence="2" type="ORF">JF922_16220</name>
</gene>
<feature type="region of interest" description="Disordered" evidence="1">
    <location>
        <begin position="149"/>
        <end position="198"/>
    </location>
</feature>
<dbReference type="InterPro" id="IPR005297">
    <property type="entry name" value="Lipoprotein_repeat"/>
</dbReference>
<evidence type="ECO:0008006" key="4">
    <source>
        <dbReference type="Google" id="ProtNLM"/>
    </source>
</evidence>
<sequence>MSLLALGALAACGGGAYGTATQPSKAPSSNSATTLKAASSSLGSILTDGRGATLYYYTADTESHSTCTGQCAVTWLPLLQPNSGVLQTPSGKPTGDGLSGKLATTVRSDGGRQVTYNDRPLYTFSGDKKPGDLAGQGIGGVWFVATPSLTDPDAAAERPGPAVPPAPRATPPAPAPAGGFNDGDADNAGGRNDGDGNG</sequence>
<dbReference type="PANTHER" id="PTHR39335">
    <property type="entry name" value="BLL4220 PROTEIN"/>
    <property type="match status" value="1"/>
</dbReference>
<name>A0A934KCD8_9BACT</name>
<comment type="caution">
    <text evidence="2">The sequence shown here is derived from an EMBL/GenBank/DDBJ whole genome shotgun (WGS) entry which is preliminary data.</text>
</comment>
<accession>A0A934KCD8</accession>
<feature type="compositionally biased region" description="Pro residues" evidence="1">
    <location>
        <begin position="161"/>
        <end position="175"/>
    </location>
</feature>
<dbReference type="Proteomes" id="UP000612893">
    <property type="component" value="Unassembled WGS sequence"/>
</dbReference>
<protein>
    <recommendedName>
        <fullName evidence="4">Lipoprotein with Yx(FWY)xxD motif</fullName>
    </recommendedName>
</protein>
<dbReference type="GO" id="GO:0043448">
    <property type="term" value="P:alkane catabolic process"/>
    <property type="evidence" value="ECO:0007669"/>
    <property type="project" value="TreeGrafter"/>
</dbReference>
<dbReference type="Pfam" id="PF03640">
    <property type="entry name" value="Lipoprotein_15"/>
    <property type="match status" value="2"/>
</dbReference>